<reference evidence="1 2" key="1">
    <citation type="submission" date="2020-08" db="EMBL/GenBank/DDBJ databases">
        <title>Genomic Encyclopedia of Type Strains, Phase IV (KMG-IV): sequencing the most valuable type-strain genomes for metagenomic binning, comparative biology and taxonomic classification.</title>
        <authorList>
            <person name="Goeker M."/>
        </authorList>
    </citation>
    <scope>NUCLEOTIDE SEQUENCE [LARGE SCALE GENOMIC DNA]</scope>
    <source>
        <strain evidence="1 2">DSM 103526</strain>
    </source>
</reference>
<organism evidence="1 2">
    <name type="scientific">Anaerosolibacter carboniphilus</name>
    <dbReference type="NCBI Taxonomy" id="1417629"/>
    <lineage>
        <taxon>Bacteria</taxon>
        <taxon>Bacillati</taxon>
        <taxon>Bacillota</taxon>
        <taxon>Clostridia</taxon>
        <taxon>Peptostreptococcales</taxon>
        <taxon>Thermotaleaceae</taxon>
        <taxon>Anaerosolibacter</taxon>
    </lineage>
</organism>
<dbReference type="EMBL" id="JACHEN010000001">
    <property type="protein sequence ID" value="MBB6214121.1"/>
    <property type="molecule type" value="Genomic_DNA"/>
</dbReference>
<dbReference type="Proteomes" id="UP000579281">
    <property type="component" value="Unassembled WGS sequence"/>
</dbReference>
<name>A0A841KLK1_9FIRM</name>
<proteinExistence type="predicted"/>
<evidence type="ECO:0000313" key="1">
    <source>
        <dbReference type="EMBL" id="MBB6214121.1"/>
    </source>
</evidence>
<protein>
    <submittedName>
        <fullName evidence="1">Uncharacterized protein</fullName>
    </submittedName>
</protein>
<accession>A0A841KLK1</accession>
<keyword evidence="2" id="KW-1185">Reference proteome</keyword>
<comment type="caution">
    <text evidence="1">The sequence shown here is derived from an EMBL/GenBank/DDBJ whole genome shotgun (WGS) entry which is preliminary data.</text>
</comment>
<evidence type="ECO:0000313" key="2">
    <source>
        <dbReference type="Proteomes" id="UP000579281"/>
    </source>
</evidence>
<dbReference type="AlphaFoldDB" id="A0A841KLK1"/>
<gene>
    <name evidence="1" type="ORF">HNQ80_000190</name>
</gene>
<sequence>MKIIKSITSKGINYSDEAGEEKFIDFEECNENWIQYRKRTEKLDDEKLANIKNNDKCIGQRDICANPIFIEFFTRPFTRFEFKESDEYPDPKEAFNCLQNEIILAGWKTLDLS</sequence>
<dbReference type="RefSeq" id="WP_184307240.1">
    <property type="nucleotide sequence ID" value="NZ_JACHEN010000001.1"/>
</dbReference>